<proteinExistence type="predicted"/>
<dbReference type="InterPro" id="IPR028941">
    <property type="entry name" value="WHIM2_dom"/>
</dbReference>
<dbReference type="PROSITE" id="PS50014">
    <property type="entry name" value="BROMODOMAIN_2"/>
    <property type="match status" value="1"/>
</dbReference>
<dbReference type="InterPro" id="IPR038028">
    <property type="entry name" value="BPTF"/>
</dbReference>
<dbReference type="GO" id="GO:0008270">
    <property type="term" value="F:zinc ion binding"/>
    <property type="evidence" value="ECO:0007669"/>
    <property type="project" value="UniProtKB-KW"/>
</dbReference>
<dbReference type="PANTHER" id="PTHR45975:SF2">
    <property type="entry name" value="NUCLEOSOME-REMODELING FACTOR SUBUNIT BPTF"/>
    <property type="match status" value="1"/>
</dbReference>
<keyword evidence="6 9" id="KW-0103">Bromodomain</keyword>
<feature type="domain" description="Bromo" evidence="12">
    <location>
        <begin position="2089"/>
        <end position="2159"/>
    </location>
</feature>
<dbReference type="InterPro" id="IPR011011">
    <property type="entry name" value="Znf_FYVE_PHD"/>
</dbReference>
<evidence type="ECO:0000313" key="15">
    <source>
        <dbReference type="EMBL" id="CAF1198833.1"/>
    </source>
</evidence>
<feature type="region of interest" description="Disordered" evidence="11">
    <location>
        <begin position="653"/>
        <end position="696"/>
    </location>
</feature>
<keyword evidence="7" id="KW-0804">Transcription</keyword>
<reference evidence="15" key="1">
    <citation type="submission" date="2021-02" db="EMBL/GenBank/DDBJ databases">
        <authorList>
            <person name="Nowell W R."/>
        </authorList>
    </citation>
    <scope>NUCLEOTIDE SEQUENCE</scope>
</reference>
<dbReference type="PRINTS" id="PR00503">
    <property type="entry name" value="BROMODOMAIN"/>
</dbReference>
<evidence type="ECO:0000259" key="12">
    <source>
        <dbReference type="PROSITE" id="PS50014"/>
    </source>
</evidence>
<keyword evidence="5" id="KW-0805">Transcription regulation</keyword>
<dbReference type="InterPro" id="IPR001965">
    <property type="entry name" value="Znf_PHD"/>
</dbReference>
<evidence type="ECO:0000256" key="1">
    <source>
        <dbReference type="ARBA" id="ARBA00004123"/>
    </source>
</evidence>
<dbReference type="GO" id="GO:0006357">
    <property type="term" value="P:regulation of transcription by RNA polymerase II"/>
    <property type="evidence" value="ECO:0007669"/>
    <property type="project" value="InterPro"/>
</dbReference>
<dbReference type="SMART" id="SM00249">
    <property type="entry name" value="PHD"/>
    <property type="match status" value="3"/>
</dbReference>
<feature type="domain" description="PHD-type" evidence="13">
    <location>
        <begin position="2012"/>
        <end position="2063"/>
    </location>
</feature>
<dbReference type="GO" id="GO:0000978">
    <property type="term" value="F:RNA polymerase II cis-regulatory region sequence-specific DNA binding"/>
    <property type="evidence" value="ECO:0007669"/>
    <property type="project" value="TreeGrafter"/>
</dbReference>
<dbReference type="PANTHER" id="PTHR45975">
    <property type="entry name" value="NUCLEOSOME-REMODELING FACTOR SUBUNIT BPTF"/>
    <property type="match status" value="1"/>
</dbReference>
<feature type="region of interest" description="Disordered" evidence="11">
    <location>
        <begin position="27"/>
        <end position="47"/>
    </location>
</feature>
<dbReference type="Gene3D" id="3.30.40.10">
    <property type="entry name" value="Zinc/RING finger domain, C3HC4 (zinc finger)"/>
    <property type="match status" value="3"/>
</dbReference>
<dbReference type="Pfam" id="PF02791">
    <property type="entry name" value="DDT"/>
    <property type="match status" value="1"/>
</dbReference>
<dbReference type="SUPFAM" id="SSF57903">
    <property type="entry name" value="FYVE/PHD zinc finger"/>
    <property type="match status" value="3"/>
</dbReference>
<dbReference type="SMART" id="SM00571">
    <property type="entry name" value="DDT"/>
    <property type="match status" value="1"/>
</dbReference>
<feature type="compositionally biased region" description="Basic and acidic residues" evidence="11">
    <location>
        <begin position="1849"/>
        <end position="1864"/>
    </location>
</feature>
<dbReference type="CDD" id="cd15532">
    <property type="entry name" value="PHD2_CHD_II"/>
    <property type="match status" value="1"/>
</dbReference>
<comment type="subcellular location">
    <subcellularLocation>
        <location evidence="1">Nucleus</location>
    </subcellularLocation>
</comment>
<sequence length="2182" mass="253382">MQRSIESDFEDENEICYTSKRRAHPISQHYDEDSFPSSSWTNPNEHDIEEDQCSSSIDYYHNNNNDVGIDDEIFNLPISSNDLSVTPKQALHLATIYEFLRHFSSILRLSPFLFEHFCTSIIQSIDINNILFSQIHICLLRLLIKQDDDDSITYASETDIKGIIDLSFVTIDYITWPYILQLYVTSHPQLKIFISIVKDYPFNINIQEKIDLLLALCDVALTTKTIRREFDDTKPKQHDDNCRKCQKRGDLLCCDRCEATYHLACLNPPLTSVPTVEWFCPVCIQNQVHGVTDCIPPRENRPFYLRHRCIGHDREQRRYWFVCRRLFVEDETGEDVRYYSTLDQFENLLSYLDETGPEKLLVYRLQKRYNDIARCMKITIDLQATSIPLDRPPSMTNIMSTTNDYVSTLDDDDQKSLSMFTDGLIPYHFNEFITSNIDYEHLIDIIKLKIKSKKNIFIMHGQIDGIVDNDNDEKDRKSFIKKREFFVHSTNNYNYSSKINGQNHYTNELPVSNDLISMSRFNPSNRSLLEERLRRIHNIYNETKVTLKRLNENDIDETIWQRYEQYQTMNRFPSHNRSNTYSTNNNNNRPYPTTHTSYPRSNYYRDYYTGNNYEDEDGMLLDNEYDDFGDDFFQQEENIDEFDMPFRKYESNRVYRGTTRGRPRGRGRPPLYGGRAGRGSHHGHPPRGVNHLTTGSFQSNQRLIQPKIESPKLNEQQQQQPIRNKRKPVKLKSVTVTTTTDEKPRRPGKVLRSGRISRKPRRDSETDFGSDNSDDSGAKDKETGSDDDDEEFDLTQLGLGFGNSSTIVTKGRDGSSSSSNDSLTVTNLPLTNFAAFAQSQLLATNLANGLLKTNDELSNDSDFSIDGFGTDESDDILSQKTKINSGNTDDEDLDDFTYSQTMLSLIKSMQPNHVKIDLDLVPQNKNLNSNKDDILPSTSHLHYENYYQTNPLATRKQMLLNERDRRAHLARKFSINHSPTFSWYTPSSSITSNYTLKQLSDILRITLVYFENTIPLPFMHSHWKHYRYIWAKQLLDFNQNISLSKLIYLLLQFETCIKTVSYFDLFTDQVGYLKFRRETEKERDEAKKEEKDAFIRRKIDADSIIQYVHFTRPLKHSVHKQRGEEYRLTGGQGWTFIRSTRHKLIENNKKKSFDINSLLIRRENMSNAILNERNRIINLIEIKLKNDLNNDINIENELKNLLLTAKDDNDDLIDDLTFINYKKIDYNGISYRYPIILDDTRRPFHLTTLINEKKSIKNPFQLPLPWTFSFNKSILSNIFILPSYILRRLARASISLIDIPGFINSRLSGIGTRFGWPYPCGRPSVRTAWCYKVQTSTSFFAIAHHIKYLWNCIRWDLLTEKLSNIDESSITTHVDNDGIATTIQVLAKRDSGPYNSYCEYFVRKTIHPQTNETSNFNIPISKSRSRAIPHPSSILTSNRLILSEQWLPERQLQPNQIKYYYQCLQDKSYRRLHKKTNDDRKKYKKKTSTIINNPIQQQQQQQPAKPFIVRIPHLQPKSTLNTESGKVVIVKTTGESSSTNLPIQQKSFSVVKLPDGQIILVPTTTFQQNDNGISKIIKASPSPPKSQSQTISISPQERRLRPIAPAPITSIQSSNELLNSLLAQQQQLLLQQQQQQQLETIVRFEQPTINEDTPLTTISETVTIDTNGSTIKPKIESTPITIQKTKNLRKTIPIPSIVDDKKIKIDPEDGIRMKICEAILRSMITRIEREQNQESMKKRLKNCNTIIPISDHRQIILIRLLNERVDSLRKDFIADRLNRKTALVKEQVQTQRLKQQQMILKQQQQQQQQQQAIIVKQEELSSDDNKEKIIVIPAPSSNKKPRKSTGNENKNKRSETPKLSEQKIKRTPVKRTRPLPTTKTPDNDQQPISKKVRRSNVNVSSDNDENLLNNHKPSSSSSSPTTIAKMKSTEKSKKIITIKNSSNKKEKTEINLSDINCSCQRIDIPEKFFIQCELCSRWLHGTCVNLTPRLAEKLKEFICQDCTKLTQKAKERLYCICQTPYDESKFYIGCDVCADWLHGSCVNITPDEADKFEVYVCPRCSTKKKQEFLNKPINNEIQKDLLNLTDQLLAHKMAWPFQKPVDIKDVPNYYTIIKDPMDLTTLKTKVMNSKFNTICDYIRDVNKIFNNCRQFNSINSTFSQCANVVDTYFRQLLENLMIKDDN</sequence>
<dbReference type="InterPro" id="IPR001487">
    <property type="entry name" value="Bromodomain"/>
</dbReference>
<feature type="region of interest" description="Disordered" evidence="11">
    <location>
        <begin position="708"/>
        <end position="797"/>
    </location>
</feature>
<keyword evidence="2" id="KW-0479">Metal-binding</keyword>
<feature type="compositionally biased region" description="Polar residues" evidence="11">
    <location>
        <begin position="713"/>
        <end position="722"/>
    </location>
</feature>
<evidence type="ECO:0000313" key="16">
    <source>
        <dbReference type="Proteomes" id="UP000663864"/>
    </source>
</evidence>
<dbReference type="EMBL" id="CAJNOT010001434">
    <property type="protein sequence ID" value="CAF1198833.1"/>
    <property type="molecule type" value="Genomic_DNA"/>
</dbReference>
<keyword evidence="8" id="KW-0539">Nucleus</keyword>
<dbReference type="PROSITE" id="PS50016">
    <property type="entry name" value="ZF_PHD_2"/>
    <property type="match status" value="2"/>
</dbReference>
<evidence type="ECO:0000256" key="7">
    <source>
        <dbReference type="ARBA" id="ARBA00023163"/>
    </source>
</evidence>
<dbReference type="Pfam" id="PF00628">
    <property type="entry name" value="PHD"/>
    <property type="match status" value="3"/>
</dbReference>
<keyword evidence="3 10" id="KW-0863">Zinc-finger</keyword>
<dbReference type="InterPro" id="IPR019786">
    <property type="entry name" value="Zinc_finger_PHD-type_CS"/>
</dbReference>
<dbReference type="Pfam" id="PF15613">
    <property type="entry name" value="WSD"/>
    <property type="match status" value="1"/>
</dbReference>
<evidence type="ECO:0000256" key="6">
    <source>
        <dbReference type="ARBA" id="ARBA00023117"/>
    </source>
</evidence>
<feature type="region of interest" description="Disordered" evidence="11">
    <location>
        <begin position="1825"/>
        <end position="1940"/>
    </location>
</feature>
<feature type="domain" description="PHD-type" evidence="13">
    <location>
        <begin position="239"/>
        <end position="286"/>
    </location>
</feature>
<evidence type="ECO:0000256" key="11">
    <source>
        <dbReference type="SAM" id="MobiDB-lite"/>
    </source>
</evidence>
<dbReference type="InterPro" id="IPR018501">
    <property type="entry name" value="DDT_dom"/>
</dbReference>
<dbReference type="SUPFAM" id="SSF47370">
    <property type="entry name" value="Bromodomain"/>
    <property type="match status" value="1"/>
</dbReference>
<dbReference type="PROSITE" id="PS01359">
    <property type="entry name" value="ZF_PHD_1"/>
    <property type="match status" value="1"/>
</dbReference>
<evidence type="ECO:0000256" key="2">
    <source>
        <dbReference type="ARBA" id="ARBA00022723"/>
    </source>
</evidence>
<dbReference type="Gene3D" id="1.20.920.10">
    <property type="entry name" value="Bromodomain-like"/>
    <property type="match status" value="1"/>
</dbReference>
<dbReference type="InterPro" id="IPR019787">
    <property type="entry name" value="Znf_PHD-finger"/>
</dbReference>
<accession>A0A814W3N5</accession>
<dbReference type="SMART" id="SM00297">
    <property type="entry name" value="BROMO"/>
    <property type="match status" value="1"/>
</dbReference>
<evidence type="ECO:0000256" key="8">
    <source>
        <dbReference type="ARBA" id="ARBA00023242"/>
    </source>
</evidence>
<dbReference type="InterPro" id="IPR036427">
    <property type="entry name" value="Bromodomain-like_sf"/>
</dbReference>
<evidence type="ECO:0000256" key="3">
    <source>
        <dbReference type="ARBA" id="ARBA00022771"/>
    </source>
</evidence>
<feature type="region of interest" description="Disordered" evidence="11">
    <location>
        <begin position="572"/>
        <end position="599"/>
    </location>
</feature>
<evidence type="ECO:0000256" key="5">
    <source>
        <dbReference type="ARBA" id="ARBA00023015"/>
    </source>
</evidence>
<evidence type="ECO:0000259" key="13">
    <source>
        <dbReference type="PROSITE" id="PS50016"/>
    </source>
</evidence>
<evidence type="ECO:0000256" key="10">
    <source>
        <dbReference type="PROSITE-ProRule" id="PRU00146"/>
    </source>
</evidence>
<dbReference type="GO" id="GO:0016589">
    <property type="term" value="C:NURF complex"/>
    <property type="evidence" value="ECO:0007669"/>
    <property type="project" value="InterPro"/>
</dbReference>
<gene>
    <name evidence="15" type="ORF">ZHD862_LOCUS22726</name>
</gene>
<evidence type="ECO:0000256" key="9">
    <source>
        <dbReference type="PROSITE-ProRule" id="PRU00035"/>
    </source>
</evidence>
<dbReference type="Pfam" id="PF00439">
    <property type="entry name" value="Bromodomain"/>
    <property type="match status" value="1"/>
</dbReference>
<evidence type="ECO:0000256" key="4">
    <source>
        <dbReference type="ARBA" id="ARBA00022833"/>
    </source>
</evidence>
<dbReference type="CDD" id="cd15560">
    <property type="entry name" value="PHD2_3_BPTF"/>
    <property type="match status" value="1"/>
</dbReference>
<protein>
    <submittedName>
        <fullName evidence="15">Uncharacterized protein</fullName>
    </submittedName>
</protein>
<comment type="caution">
    <text evidence="15">The sequence shown here is derived from an EMBL/GenBank/DDBJ whole genome shotgun (WGS) entry which is preliminary data.</text>
</comment>
<dbReference type="PROSITE" id="PS50827">
    <property type="entry name" value="DDT"/>
    <property type="match status" value="1"/>
</dbReference>
<feature type="compositionally biased region" description="Low complexity" evidence="11">
    <location>
        <begin position="575"/>
        <end position="596"/>
    </location>
</feature>
<organism evidence="15 16">
    <name type="scientific">Rotaria sordida</name>
    <dbReference type="NCBI Taxonomy" id="392033"/>
    <lineage>
        <taxon>Eukaryota</taxon>
        <taxon>Metazoa</taxon>
        <taxon>Spiralia</taxon>
        <taxon>Gnathifera</taxon>
        <taxon>Rotifera</taxon>
        <taxon>Eurotatoria</taxon>
        <taxon>Bdelloidea</taxon>
        <taxon>Philodinida</taxon>
        <taxon>Philodinidae</taxon>
        <taxon>Rotaria</taxon>
    </lineage>
</organism>
<keyword evidence="4" id="KW-0862">Zinc</keyword>
<evidence type="ECO:0000259" key="14">
    <source>
        <dbReference type="PROSITE" id="PS50827"/>
    </source>
</evidence>
<dbReference type="Proteomes" id="UP000663864">
    <property type="component" value="Unassembled WGS sequence"/>
</dbReference>
<name>A0A814W3N5_9BILA</name>
<feature type="domain" description="DDT" evidence="14">
    <location>
        <begin position="87"/>
        <end position="149"/>
    </location>
</feature>
<dbReference type="InterPro" id="IPR013083">
    <property type="entry name" value="Znf_RING/FYVE/PHD"/>
</dbReference>